<dbReference type="PANTHER" id="PTHR24304:SF2">
    <property type="entry name" value="24-HYDROXYCHOLESTEROL 7-ALPHA-HYDROXYLASE"/>
    <property type="match status" value="1"/>
</dbReference>
<dbReference type="Gene3D" id="1.10.630.10">
    <property type="entry name" value="Cytochrome P450"/>
    <property type="match status" value="1"/>
</dbReference>
<evidence type="ECO:0000256" key="3">
    <source>
        <dbReference type="ARBA" id="ARBA00022617"/>
    </source>
</evidence>
<evidence type="ECO:0000313" key="9">
    <source>
        <dbReference type="Proteomes" id="UP001610334"/>
    </source>
</evidence>
<gene>
    <name evidence="8" type="ORF">BJX63DRAFT_427172</name>
</gene>
<name>A0ABR4I4S3_9EURO</name>
<comment type="cofactor">
    <cofactor evidence="1">
        <name>heme</name>
        <dbReference type="ChEBI" id="CHEBI:30413"/>
    </cofactor>
</comment>
<dbReference type="PANTHER" id="PTHR24304">
    <property type="entry name" value="CYTOCHROME P450 FAMILY 7"/>
    <property type="match status" value="1"/>
</dbReference>
<dbReference type="EMBL" id="JBFXLT010000002">
    <property type="protein sequence ID" value="KAL2822611.1"/>
    <property type="molecule type" value="Genomic_DNA"/>
</dbReference>
<evidence type="ECO:0000256" key="6">
    <source>
        <dbReference type="ARBA" id="ARBA00023004"/>
    </source>
</evidence>
<evidence type="ECO:0000256" key="4">
    <source>
        <dbReference type="ARBA" id="ARBA00022723"/>
    </source>
</evidence>
<comment type="caution">
    <text evidence="8">The sequence shown here is derived from an EMBL/GenBank/DDBJ whole genome shotgun (WGS) entry which is preliminary data.</text>
</comment>
<evidence type="ECO:0000313" key="8">
    <source>
        <dbReference type="EMBL" id="KAL2822611.1"/>
    </source>
</evidence>
<evidence type="ECO:0000256" key="5">
    <source>
        <dbReference type="ARBA" id="ARBA00023002"/>
    </source>
</evidence>
<reference evidence="8 9" key="1">
    <citation type="submission" date="2024-07" db="EMBL/GenBank/DDBJ databases">
        <title>Section-level genome sequencing and comparative genomics of Aspergillus sections Usti and Cavernicolus.</title>
        <authorList>
            <consortium name="Lawrence Berkeley National Laboratory"/>
            <person name="Nybo J.L."/>
            <person name="Vesth T.C."/>
            <person name="Theobald S."/>
            <person name="Frisvad J.C."/>
            <person name="Larsen T.O."/>
            <person name="Kjaerboelling I."/>
            <person name="Rothschild-Mancinelli K."/>
            <person name="Lyhne E.K."/>
            <person name="Kogle M.E."/>
            <person name="Barry K."/>
            <person name="Clum A."/>
            <person name="Na H."/>
            <person name="Ledsgaard L."/>
            <person name="Lin J."/>
            <person name="Lipzen A."/>
            <person name="Kuo A."/>
            <person name="Riley R."/>
            <person name="Mondo S."/>
            <person name="Labutti K."/>
            <person name="Haridas S."/>
            <person name="Pangalinan J."/>
            <person name="Salamov A.A."/>
            <person name="Simmons B.A."/>
            <person name="Magnuson J.K."/>
            <person name="Chen J."/>
            <person name="Drula E."/>
            <person name="Henrissat B."/>
            <person name="Wiebenga A."/>
            <person name="Lubbers R.J."/>
            <person name="Gomes A.C."/>
            <person name="Makela M.R."/>
            <person name="Stajich J."/>
            <person name="Grigoriev I.V."/>
            <person name="Mortensen U.H."/>
            <person name="De Vries R.P."/>
            <person name="Baker S.E."/>
            <person name="Andersen M.R."/>
        </authorList>
    </citation>
    <scope>NUCLEOTIDE SEQUENCE [LARGE SCALE GENOMIC DNA]</scope>
    <source>
        <strain evidence="8 9">CBS 588.65</strain>
    </source>
</reference>
<dbReference type="Pfam" id="PF00067">
    <property type="entry name" value="p450"/>
    <property type="match status" value="1"/>
</dbReference>
<keyword evidence="6" id="KW-0408">Iron</keyword>
<proteinExistence type="inferred from homology"/>
<keyword evidence="9" id="KW-1185">Reference proteome</keyword>
<keyword evidence="5" id="KW-0560">Oxidoreductase</keyword>
<dbReference type="SUPFAM" id="SSF48264">
    <property type="entry name" value="Cytochrome P450"/>
    <property type="match status" value="1"/>
</dbReference>
<dbReference type="InterPro" id="IPR001128">
    <property type="entry name" value="Cyt_P450"/>
</dbReference>
<keyword evidence="4" id="KW-0479">Metal-binding</keyword>
<evidence type="ECO:0000256" key="7">
    <source>
        <dbReference type="ARBA" id="ARBA00023033"/>
    </source>
</evidence>
<comment type="similarity">
    <text evidence="2">Belongs to the cytochrome P450 family.</text>
</comment>
<dbReference type="CDD" id="cd11040">
    <property type="entry name" value="CYP7_CYP8-like"/>
    <property type="match status" value="1"/>
</dbReference>
<dbReference type="InterPro" id="IPR002403">
    <property type="entry name" value="Cyt_P450_E_grp-IV"/>
</dbReference>
<dbReference type="PRINTS" id="PR00465">
    <property type="entry name" value="EP450IV"/>
</dbReference>
<dbReference type="InterPro" id="IPR050529">
    <property type="entry name" value="CYP450_sterol_14alpha_dmase"/>
</dbReference>
<keyword evidence="3" id="KW-0349">Heme</keyword>
<sequence length="550" mass="62389">MFQPWYALLGGALVVLLVFTRLLLALQSLQTLHLSKASSRSPPVHPYWIPFVGHSVQFIQKPGEFIDELLRQYRDKHPVEIVLGPVRGYFVSGCDVVNTLLRSPRNLSPKPFIALAMENMFGTPRSAMPMYRNDNSGIAPIPLPNTHVAPEHRIYYHQHKSAHRFLTGDALRGMTDRFMRVLSEELHGDLSIAPDDDWVQLPDLYTFWRSRIFHAAVHALFGPYLPLLTPSFETDFWNYIDAIPTLVMGLPRWMTPAAYAARDRVFTAVKIWHRFARAHSDYRCNSPEGPEWDKYWGSAWLKVRQQFGKDSGCMDEDALAAEDVALLVAANANAILSAIWLLLHISTDPDLRRQLLPEFDRAITTISGSSKATEFDVNALTSSARLQSAYAEVLRMRIALLLNRTPVRSSYQLGPWRLQRGQFIVMSTQHAAFDEKAWGPQHTAHGKHPLDTFWAERFLVRDAEGVEQFSVDGLGGAWIPYGGGGFMCPGRHFAKQEILGSVAVFQAYYELELVDRPSGWVPEPDRRFYGVGAMPPAEPIPFRIRRRKLL</sequence>
<evidence type="ECO:0000256" key="1">
    <source>
        <dbReference type="ARBA" id="ARBA00001971"/>
    </source>
</evidence>
<evidence type="ECO:0000256" key="2">
    <source>
        <dbReference type="ARBA" id="ARBA00010617"/>
    </source>
</evidence>
<organism evidence="8 9">
    <name type="scientific">Aspergillus granulosus</name>
    <dbReference type="NCBI Taxonomy" id="176169"/>
    <lineage>
        <taxon>Eukaryota</taxon>
        <taxon>Fungi</taxon>
        <taxon>Dikarya</taxon>
        <taxon>Ascomycota</taxon>
        <taxon>Pezizomycotina</taxon>
        <taxon>Eurotiomycetes</taxon>
        <taxon>Eurotiomycetidae</taxon>
        <taxon>Eurotiales</taxon>
        <taxon>Aspergillaceae</taxon>
        <taxon>Aspergillus</taxon>
        <taxon>Aspergillus subgen. Nidulantes</taxon>
    </lineage>
</organism>
<dbReference type="Proteomes" id="UP001610334">
    <property type="component" value="Unassembled WGS sequence"/>
</dbReference>
<dbReference type="InterPro" id="IPR036396">
    <property type="entry name" value="Cyt_P450_sf"/>
</dbReference>
<protein>
    <submittedName>
        <fullName evidence="8">Cytochrome P450</fullName>
    </submittedName>
</protein>
<keyword evidence="7" id="KW-0503">Monooxygenase</keyword>
<accession>A0ABR4I4S3</accession>